<keyword evidence="1" id="KW-0732">Signal</keyword>
<gene>
    <name evidence="2" type="ORF">SAMN06296036_106123</name>
</gene>
<accession>A0A1Y6BRT3</accession>
<dbReference type="Proteomes" id="UP000192907">
    <property type="component" value="Unassembled WGS sequence"/>
</dbReference>
<organism evidence="2 3">
    <name type="scientific">Pseudobacteriovorax antillogorgiicola</name>
    <dbReference type="NCBI Taxonomy" id="1513793"/>
    <lineage>
        <taxon>Bacteria</taxon>
        <taxon>Pseudomonadati</taxon>
        <taxon>Bdellovibrionota</taxon>
        <taxon>Oligoflexia</taxon>
        <taxon>Oligoflexales</taxon>
        <taxon>Pseudobacteriovoracaceae</taxon>
        <taxon>Pseudobacteriovorax</taxon>
    </lineage>
</organism>
<evidence type="ECO:0000313" key="3">
    <source>
        <dbReference type="Proteomes" id="UP000192907"/>
    </source>
</evidence>
<dbReference type="AlphaFoldDB" id="A0A1Y6BRT3"/>
<evidence type="ECO:0000313" key="2">
    <source>
        <dbReference type="EMBL" id="SMF17582.1"/>
    </source>
</evidence>
<proteinExistence type="predicted"/>
<reference evidence="3" key="1">
    <citation type="submission" date="2017-04" db="EMBL/GenBank/DDBJ databases">
        <authorList>
            <person name="Varghese N."/>
            <person name="Submissions S."/>
        </authorList>
    </citation>
    <scope>NUCLEOTIDE SEQUENCE [LARGE SCALE GENOMIC DNA]</scope>
    <source>
        <strain evidence="3">RKEM611</strain>
    </source>
</reference>
<feature type="chain" id="PRO_5010987230" evidence="1">
    <location>
        <begin position="18"/>
        <end position="378"/>
    </location>
</feature>
<keyword evidence="3" id="KW-1185">Reference proteome</keyword>
<evidence type="ECO:0000256" key="1">
    <source>
        <dbReference type="SAM" id="SignalP"/>
    </source>
</evidence>
<protein>
    <submittedName>
        <fullName evidence="2">Uncharacterized protein</fullName>
    </submittedName>
</protein>
<name>A0A1Y6BRT3_9BACT</name>
<sequence length="378" mass="43478">MRLALLLLLLIINQSCATNSNSDHNNVNTVKAKAGKHFSFQTWAGVEGFLGQVKFEVPKEHQLQTSTDGRAIEVIVPIRGSGPAMCSVRPRQLFSGQIISSNYDYARNQYSGSAGPDVTFLFEHHPMVIVNQRYQSGQNLAFDKRGIVFLREYVLTCAQNGNWHPDSFAGFMKRVAKGIKLQYPHKKLVSRRVYQLMTKRTVRGFESHYLWQTAGTFYTEKVLTSFVLRPSQKVRILDRYERLEWNGSGELVQGDFQSILNDKVVYKIALGPTDSGMYLAAGSHKGQSFQRRIQGPRYPLLPFWDAQNAKQLDHASFYDPNHTPYRFINGTLSNPKPNLFNFKSKFFKTRIYMDDQGLPHRVIDRYSKQNYYRLLKIK</sequence>
<feature type="signal peptide" evidence="1">
    <location>
        <begin position="1"/>
        <end position="17"/>
    </location>
</feature>
<dbReference type="RefSeq" id="WP_132317903.1">
    <property type="nucleotide sequence ID" value="NZ_FWZT01000006.1"/>
</dbReference>
<dbReference type="EMBL" id="FWZT01000006">
    <property type="protein sequence ID" value="SMF17582.1"/>
    <property type="molecule type" value="Genomic_DNA"/>
</dbReference>